<comment type="caution">
    <text evidence="9">The sequence shown here is derived from an EMBL/GenBank/DDBJ whole genome shotgun (WGS) entry which is preliminary data.</text>
</comment>
<feature type="domain" description="Major facilitator superfamily (MFS) profile" evidence="8">
    <location>
        <begin position="3"/>
        <end position="395"/>
    </location>
</feature>
<dbReference type="SUPFAM" id="SSF103473">
    <property type="entry name" value="MFS general substrate transporter"/>
    <property type="match status" value="1"/>
</dbReference>
<feature type="transmembrane region" description="Helical" evidence="7">
    <location>
        <begin position="272"/>
        <end position="292"/>
    </location>
</feature>
<feature type="transmembrane region" description="Helical" evidence="7">
    <location>
        <begin position="156"/>
        <end position="177"/>
    </location>
</feature>
<dbReference type="RefSeq" id="WP_152724022.1">
    <property type="nucleotide sequence ID" value="NZ_WHOE01000035.1"/>
</dbReference>
<dbReference type="Proteomes" id="UP000430466">
    <property type="component" value="Unassembled WGS sequence"/>
</dbReference>
<evidence type="ECO:0000313" key="10">
    <source>
        <dbReference type="Proteomes" id="UP000430466"/>
    </source>
</evidence>
<dbReference type="PANTHER" id="PTHR23513">
    <property type="entry name" value="INTEGRAL MEMBRANE EFFLUX PROTEIN-RELATED"/>
    <property type="match status" value="1"/>
</dbReference>
<sequence>MKQKNKLLLGYAISGLGDQFYTFAIPLLMLSRSHSAVVMGLLTAMEYLPTALFGLIIGSFFDRYSRKKIMLTSFSMQIILILLVPVLINKSFPIWLIILLIFGLGTFDLISWTGYQVFIAESVTTEELPSVSGLMGLISSVQKTFGPGIAAVVINLIHYVGGFILDALSFLYLAFAIKDYRPLKKEKSSPRKSLKSTSKEGFKFLLSYHDIRWLIISFFVANIGFQAVVPMLTFILKQTMHVSISWISIFFTISSVASILGNFVYLRLGKKLKLGMQLVTIGMLITLGFTVMLELNSFIAVAIGYAIVSFGSVWAQANFFTIIQAKTPDEYKGVITSTSTTLTRITGPLMALISGFLVKIEPHLIFIIAIICLGVSAVVSVTSGLSRLGKLDSFK</sequence>
<accession>A0A6A7K1Z0</accession>
<dbReference type="EMBL" id="WHOE01000035">
    <property type="protein sequence ID" value="MPW14525.1"/>
    <property type="molecule type" value="Genomic_DNA"/>
</dbReference>
<evidence type="ECO:0000256" key="7">
    <source>
        <dbReference type="SAM" id="Phobius"/>
    </source>
</evidence>
<feature type="transmembrane region" description="Helical" evidence="7">
    <location>
        <begin position="341"/>
        <end position="358"/>
    </location>
</feature>
<organism evidence="9 10">
    <name type="scientific">Lactobacillus helveticus</name>
    <name type="common">Lactobacillus suntoryeus</name>
    <dbReference type="NCBI Taxonomy" id="1587"/>
    <lineage>
        <taxon>Bacteria</taxon>
        <taxon>Bacillati</taxon>
        <taxon>Bacillota</taxon>
        <taxon>Bacilli</taxon>
        <taxon>Lactobacillales</taxon>
        <taxon>Lactobacillaceae</taxon>
        <taxon>Lactobacillus</taxon>
    </lineage>
</organism>
<evidence type="ECO:0000256" key="5">
    <source>
        <dbReference type="ARBA" id="ARBA00022989"/>
    </source>
</evidence>
<evidence type="ECO:0000256" key="6">
    <source>
        <dbReference type="ARBA" id="ARBA00023136"/>
    </source>
</evidence>
<feature type="transmembrane region" description="Helical" evidence="7">
    <location>
        <begin position="7"/>
        <end position="30"/>
    </location>
</feature>
<feature type="transmembrane region" description="Helical" evidence="7">
    <location>
        <begin position="94"/>
        <end position="119"/>
    </location>
</feature>
<evidence type="ECO:0000259" key="8">
    <source>
        <dbReference type="PROSITE" id="PS50850"/>
    </source>
</evidence>
<dbReference type="InterPro" id="IPR020846">
    <property type="entry name" value="MFS_dom"/>
</dbReference>
<dbReference type="Pfam" id="PF07690">
    <property type="entry name" value="MFS_1"/>
    <property type="match status" value="1"/>
</dbReference>
<dbReference type="GO" id="GO:0022857">
    <property type="term" value="F:transmembrane transporter activity"/>
    <property type="evidence" value="ECO:0007669"/>
    <property type="project" value="InterPro"/>
</dbReference>
<feature type="transmembrane region" description="Helical" evidence="7">
    <location>
        <begin position="242"/>
        <end position="265"/>
    </location>
</feature>
<keyword evidence="3" id="KW-1003">Cell membrane</keyword>
<feature type="transmembrane region" description="Helical" evidence="7">
    <location>
        <begin position="213"/>
        <end position="236"/>
    </location>
</feature>
<keyword evidence="6 7" id="KW-0472">Membrane</keyword>
<gene>
    <name evidence="9" type="ORF">GDZ32_06110</name>
</gene>
<keyword evidence="2" id="KW-0813">Transport</keyword>
<keyword evidence="5 7" id="KW-1133">Transmembrane helix</keyword>
<evidence type="ECO:0000313" key="9">
    <source>
        <dbReference type="EMBL" id="MPW14525.1"/>
    </source>
</evidence>
<reference evidence="9 10" key="1">
    <citation type="submission" date="2019-10" db="EMBL/GenBank/DDBJ databases">
        <title>Draft genome sequences of Lactobacillus strains.</title>
        <authorList>
            <person name="Cho G.-S."/>
            <person name="Fagbemigun O."/>
            <person name="Brinks E."/>
            <person name="Franz C.M.A.P."/>
        </authorList>
    </citation>
    <scope>NUCLEOTIDE SEQUENCE [LARGE SCALE GENOMIC DNA]</scope>
    <source>
        <strain evidence="9 10">313</strain>
    </source>
</reference>
<evidence type="ECO:0000256" key="4">
    <source>
        <dbReference type="ARBA" id="ARBA00022692"/>
    </source>
</evidence>
<dbReference type="PROSITE" id="PS50850">
    <property type="entry name" value="MFS"/>
    <property type="match status" value="1"/>
</dbReference>
<dbReference type="Gene3D" id="1.20.1250.20">
    <property type="entry name" value="MFS general substrate transporter like domains"/>
    <property type="match status" value="1"/>
</dbReference>
<evidence type="ECO:0000256" key="3">
    <source>
        <dbReference type="ARBA" id="ARBA00022475"/>
    </source>
</evidence>
<name>A0A6A7K1Z0_LACHE</name>
<feature type="transmembrane region" description="Helical" evidence="7">
    <location>
        <begin position="298"/>
        <end position="320"/>
    </location>
</feature>
<evidence type="ECO:0000256" key="1">
    <source>
        <dbReference type="ARBA" id="ARBA00004651"/>
    </source>
</evidence>
<feature type="transmembrane region" description="Helical" evidence="7">
    <location>
        <begin position="69"/>
        <end position="88"/>
    </location>
</feature>
<dbReference type="PANTHER" id="PTHR23513:SF6">
    <property type="entry name" value="MAJOR FACILITATOR SUPERFAMILY ASSOCIATED DOMAIN-CONTAINING PROTEIN"/>
    <property type="match status" value="1"/>
</dbReference>
<proteinExistence type="predicted"/>
<dbReference type="AlphaFoldDB" id="A0A6A7K1Z0"/>
<comment type="subcellular location">
    <subcellularLocation>
        <location evidence="1">Cell membrane</location>
        <topology evidence="1">Multi-pass membrane protein</topology>
    </subcellularLocation>
</comment>
<feature type="transmembrane region" description="Helical" evidence="7">
    <location>
        <begin position="364"/>
        <end position="385"/>
    </location>
</feature>
<dbReference type="InterPro" id="IPR011701">
    <property type="entry name" value="MFS"/>
</dbReference>
<dbReference type="GO" id="GO:0005886">
    <property type="term" value="C:plasma membrane"/>
    <property type="evidence" value="ECO:0007669"/>
    <property type="project" value="UniProtKB-SubCell"/>
</dbReference>
<keyword evidence="4 7" id="KW-0812">Transmembrane</keyword>
<protein>
    <submittedName>
        <fullName evidence="9">MFS transporter</fullName>
    </submittedName>
</protein>
<feature type="transmembrane region" description="Helical" evidence="7">
    <location>
        <begin position="36"/>
        <end position="57"/>
    </location>
</feature>
<evidence type="ECO:0000256" key="2">
    <source>
        <dbReference type="ARBA" id="ARBA00022448"/>
    </source>
</evidence>
<dbReference type="InterPro" id="IPR036259">
    <property type="entry name" value="MFS_trans_sf"/>
</dbReference>
<dbReference type="CDD" id="cd06173">
    <property type="entry name" value="MFS_MefA_like"/>
    <property type="match status" value="1"/>
</dbReference>